<keyword evidence="3" id="KW-1185">Reference proteome</keyword>
<dbReference type="Proteomes" id="UP000182783">
    <property type="component" value="Unassembled WGS sequence"/>
</dbReference>
<dbReference type="RefSeq" id="WP_062524384.1">
    <property type="nucleotide sequence ID" value="NZ_LIPY01000117.1"/>
</dbReference>
<evidence type="ECO:0000313" key="4">
    <source>
        <dbReference type="Proteomes" id="UP000182783"/>
    </source>
</evidence>
<dbReference type="AlphaFoldDB" id="A0A1G9X8C6"/>
<reference evidence="1 3" key="1">
    <citation type="submission" date="2015-08" db="EMBL/GenBank/DDBJ databases">
        <title>Genome of Paenibacillus jilunlii.</title>
        <authorList>
            <person name="Sant'Anna F.H."/>
            <person name="Ambrosini A."/>
            <person name="Souza R."/>
            <person name="Bach E."/>
            <person name="Fernandes G."/>
            <person name="Balsanelli E."/>
            <person name="Baura V.A."/>
            <person name="Pedrosa F.O."/>
            <person name="Souza E.M."/>
            <person name="Passaglia L."/>
        </authorList>
    </citation>
    <scope>NUCLEOTIDE SEQUENCE [LARGE SCALE GENOMIC DNA]</scope>
    <source>
        <strain evidence="1 3">DSM 23019</strain>
    </source>
</reference>
<dbReference type="EMBL" id="LIPY01000117">
    <property type="protein sequence ID" value="KWX73609.1"/>
    <property type="molecule type" value="Genomic_DNA"/>
</dbReference>
<accession>A0A1G9X8C6</accession>
<sequence>MRGLVSKVSRLCAGLMLIGVVSYVEGQQALALPIQEELIAAVAPDVSSSMAVLGSPFKKAPYARNVWDMQLFDGKIYLGHGNSSNETPSPNAGPVPIYYWDLAQNKFSVQDVTYTNPSTGRVTTNVYVMDEQIDNFKVLNGELYIPGNDSRVPGWAYGNFYRLNGDHWDQYMNIPGGIHVYDMAYYKGKLYAALGAIEGPLIYVSSNRGNSWTRLDSVSQFGIMRAYNLFELGDALYASSATAGKTQGVANEKGYMISIKQNSSQTSKLTFTSSQLFPGLSFVTKPGEVNVPGVSGQPWLKLLRTTPVNDRLLYIPGVIYNDHQSIPQGLFSAGANFQNVRKEQLPNPAVVPIDILERGETVYVLGYIKEAPGHYTNYVYRKSTGSFGASGEGWREVFHFGRDTFARSFEEQNGDFYFGLGSYADVVPASTGTILKLSAGAY</sequence>
<proteinExistence type="predicted"/>
<reference evidence="2 4" key="2">
    <citation type="submission" date="2016-10" db="EMBL/GenBank/DDBJ databases">
        <authorList>
            <person name="de Groot N.N."/>
        </authorList>
    </citation>
    <scope>NUCLEOTIDE SEQUENCE [LARGE SCALE GENOMIC DNA]</scope>
    <source>
        <strain evidence="2 4">CGMCC 1.10239</strain>
    </source>
</reference>
<gene>
    <name evidence="1" type="ORF">AML91_18270</name>
    <name evidence="2" type="ORF">SAMN05216191_12156</name>
</gene>
<name>A0A1G9X8C6_9BACL</name>
<dbReference type="OrthoDB" id="568945at2"/>
<dbReference type="EMBL" id="FNGM01000021">
    <property type="protein sequence ID" value="SDM93032.1"/>
    <property type="molecule type" value="Genomic_DNA"/>
</dbReference>
<evidence type="ECO:0000313" key="3">
    <source>
        <dbReference type="Proteomes" id="UP000070252"/>
    </source>
</evidence>
<evidence type="ECO:0000313" key="2">
    <source>
        <dbReference type="EMBL" id="SDM93032.1"/>
    </source>
</evidence>
<evidence type="ECO:0000313" key="1">
    <source>
        <dbReference type="EMBL" id="KWX73609.1"/>
    </source>
</evidence>
<organism evidence="2 4">
    <name type="scientific">Paenibacillus jilunlii</name>
    <dbReference type="NCBI Taxonomy" id="682956"/>
    <lineage>
        <taxon>Bacteria</taxon>
        <taxon>Bacillati</taxon>
        <taxon>Bacillota</taxon>
        <taxon>Bacilli</taxon>
        <taxon>Bacillales</taxon>
        <taxon>Paenibacillaceae</taxon>
        <taxon>Paenibacillus</taxon>
    </lineage>
</organism>
<dbReference type="Proteomes" id="UP000070252">
    <property type="component" value="Unassembled WGS sequence"/>
</dbReference>
<protein>
    <submittedName>
        <fullName evidence="2">Uncharacterized protein</fullName>
    </submittedName>
</protein>